<dbReference type="GO" id="GO:0035556">
    <property type="term" value="P:intracellular signal transduction"/>
    <property type="evidence" value="ECO:0007669"/>
    <property type="project" value="TreeGrafter"/>
</dbReference>
<reference evidence="2" key="1">
    <citation type="submission" date="2022-11" db="EMBL/GenBank/DDBJ databases">
        <authorList>
            <person name="Hyden B.L."/>
            <person name="Feng K."/>
            <person name="Yates T."/>
            <person name="Jawdy S."/>
            <person name="Smart L.B."/>
            <person name="Muchero W."/>
        </authorList>
    </citation>
    <scope>NUCLEOTIDE SEQUENCE</scope>
    <source>
        <tissue evidence="2">Shoot tip</tissue>
    </source>
</reference>
<dbReference type="OrthoDB" id="609103at2759"/>
<dbReference type="Gene3D" id="1.25.10.10">
    <property type="entry name" value="Leucine-rich Repeat Variant"/>
    <property type="match status" value="1"/>
</dbReference>
<protein>
    <submittedName>
        <fullName evidence="2">CALCIUM-BINDING PROTEIN 39-RELATED</fullName>
    </submittedName>
</protein>
<dbReference type="InterPro" id="IPR011989">
    <property type="entry name" value="ARM-like"/>
</dbReference>
<gene>
    <name evidence="2" type="ORF">OIU79_003695</name>
</gene>
<dbReference type="InterPro" id="IPR013878">
    <property type="entry name" value="Mo25"/>
</dbReference>
<keyword evidence="3" id="KW-1185">Reference proteome</keyword>
<dbReference type="AlphaFoldDB" id="A0A9Q0Z8S2"/>
<dbReference type="EMBL" id="JAPFFK010000013">
    <property type="protein sequence ID" value="KAJ6725368.1"/>
    <property type="molecule type" value="Genomic_DNA"/>
</dbReference>
<proteinExistence type="inferred from homology"/>
<organism evidence="2 3">
    <name type="scientific">Salix purpurea</name>
    <name type="common">Purple osier willow</name>
    <dbReference type="NCBI Taxonomy" id="77065"/>
    <lineage>
        <taxon>Eukaryota</taxon>
        <taxon>Viridiplantae</taxon>
        <taxon>Streptophyta</taxon>
        <taxon>Embryophyta</taxon>
        <taxon>Tracheophyta</taxon>
        <taxon>Spermatophyta</taxon>
        <taxon>Magnoliopsida</taxon>
        <taxon>eudicotyledons</taxon>
        <taxon>Gunneridae</taxon>
        <taxon>Pentapetalae</taxon>
        <taxon>rosids</taxon>
        <taxon>fabids</taxon>
        <taxon>Malpighiales</taxon>
        <taxon>Salicaceae</taxon>
        <taxon>Saliceae</taxon>
        <taxon>Salix</taxon>
    </lineage>
</organism>
<dbReference type="PANTHER" id="PTHR10182:SF3">
    <property type="entry name" value="PROTEIN MO25"/>
    <property type="match status" value="1"/>
</dbReference>
<dbReference type="SUPFAM" id="SSF48371">
    <property type="entry name" value="ARM repeat"/>
    <property type="match status" value="1"/>
</dbReference>
<sequence>MALDTTTVVEVKVLHKALEEVEKNFVTLRCMLCGDGEVEPTMDQVLRLALEVCKEDVLALMILKLPNLGWEARKDFVHCRSILLRSRRLTPDIAL</sequence>
<dbReference type="Proteomes" id="UP001151532">
    <property type="component" value="Chromosome 8"/>
</dbReference>
<reference evidence="2" key="2">
    <citation type="journal article" date="2023" name="Int. J. Mol. Sci.">
        <title>De Novo Assembly and Annotation of 11 Diverse Shrub Willow (Salix) Genomes Reveals Novel Gene Organization in Sex-Linked Regions.</title>
        <authorList>
            <person name="Hyden B."/>
            <person name="Feng K."/>
            <person name="Yates T.B."/>
            <person name="Jawdy S."/>
            <person name="Cereghino C."/>
            <person name="Smart L.B."/>
            <person name="Muchero W."/>
        </authorList>
    </citation>
    <scope>NUCLEOTIDE SEQUENCE</scope>
    <source>
        <tissue evidence="2">Shoot tip</tissue>
    </source>
</reference>
<comment type="similarity">
    <text evidence="1">Belongs to the Mo25 family.</text>
</comment>
<dbReference type="GO" id="GO:0043539">
    <property type="term" value="F:protein serine/threonine kinase activator activity"/>
    <property type="evidence" value="ECO:0007669"/>
    <property type="project" value="TreeGrafter"/>
</dbReference>
<dbReference type="Pfam" id="PF08569">
    <property type="entry name" value="Mo25"/>
    <property type="match status" value="1"/>
</dbReference>
<evidence type="ECO:0000313" key="2">
    <source>
        <dbReference type="EMBL" id="KAJ6725368.1"/>
    </source>
</evidence>
<dbReference type="PANTHER" id="PTHR10182">
    <property type="entry name" value="CALCIUM-BINDING PROTEIN 39-RELATED"/>
    <property type="match status" value="1"/>
</dbReference>
<evidence type="ECO:0000256" key="1">
    <source>
        <dbReference type="ARBA" id="ARBA00011012"/>
    </source>
</evidence>
<comment type="caution">
    <text evidence="2">The sequence shown here is derived from an EMBL/GenBank/DDBJ whole genome shotgun (WGS) entry which is preliminary data.</text>
</comment>
<accession>A0A9Q0Z8S2</accession>
<evidence type="ECO:0000313" key="3">
    <source>
        <dbReference type="Proteomes" id="UP001151532"/>
    </source>
</evidence>
<dbReference type="InterPro" id="IPR016024">
    <property type="entry name" value="ARM-type_fold"/>
</dbReference>
<name>A0A9Q0Z8S2_SALPP</name>